<dbReference type="PANTHER" id="PTHR12677">
    <property type="entry name" value="GOLGI APPARATUS MEMBRANE PROTEIN TVP38-RELATED"/>
    <property type="match status" value="1"/>
</dbReference>
<proteinExistence type="inferred from homology"/>
<dbReference type="KEGG" id="slom:PXH66_19160"/>
<evidence type="ECO:0000256" key="1">
    <source>
        <dbReference type="ARBA" id="ARBA00004651"/>
    </source>
</evidence>
<evidence type="ECO:0000256" key="5">
    <source>
        <dbReference type="ARBA" id="ARBA00023136"/>
    </source>
</evidence>
<feature type="domain" description="VTT" evidence="7">
    <location>
        <begin position="82"/>
        <end position="202"/>
    </location>
</feature>
<reference evidence="8" key="1">
    <citation type="submission" date="2023-03" db="EMBL/GenBank/DDBJ databases">
        <title>Lomoglobus Profundus gen. nov., sp. nov., a novel member of the phylum Verrucomicrobia, isolated from deep-marine sediment of South China Sea.</title>
        <authorList>
            <person name="Ahmad T."/>
            <person name="Ishaq S.E."/>
            <person name="Wang F."/>
        </authorList>
    </citation>
    <scope>NUCLEOTIDE SEQUENCE</scope>
    <source>
        <strain evidence="8">LMO-M01</strain>
    </source>
</reference>
<organism evidence="8 9">
    <name type="scientific">Synoicihabitans lomoniglobus</name>
    <dbReference type="NCBI Taxonomy" id="2909285"/>
    <lineage>
        <taxon>Bacteria</taxon>
        <taxon>Pseudomonadati</taxon>
        <taxon>Verrucomicrobiota</taxon>
        <taxon>Opitutia</taxon>
        <taxon>Opitutales</taxon>
        <taxon>Opitutaceae</taxon>
        <taxon>Synoicihabitans</taxon>
    </lineage>
</organism>
<dbReference type="Pfam" id="PF09335">
    <property type="entry name" value="VTT_dom"/>
    <property type="match status" value="1"/>
</dbReference>
<keyword evidence="9" id="KW-1185">Reference proteome</keyword>
<evidence type="ECO:0000256" key="6">
    <source>
        <dbReference type="RuleBase" id="RU366058"/>
    </source>
</evidence>
<keyword evidence="5 6" id="KW-0472">Membrane</keyword>
<keyword evidence="4 6" id="KW-1133">Transmembrane helix</keyword>
<evidence type="ECO:0000259" key="7">
    <source>
        <dbReference type="Pfam" id="PF09335"/>
    </source>
</evidence>
<dbReference type="GO" id="GO:0005886">
    <property type="term" value="C:plasma membrane"/>
    <property type="evidence" value="ECO:0007669"/>
    <property type="project" value="UniProtKB-SubCell"/>
</dbReference>
<gene>
    <name evidence="8" type="ORF">PXH66_19160</name>
</gene>
<keyword evidence="2 6" id="KW-1003">Cell membrane</keyword>
<keyword evidence="3 6" id="KW-0812">Transmembrane</keyword>
<dbReference type="EMBL" id="CP119075">
    <property type="protein sequence ID" value="WED64464.1"/>
    <property type="molecule type" value="Genomic_DNA"/>
</dbReference>
<feature type="transmembrane region" description="Helical" evidence="6">
    <location>
        <begin position="210"/>
        <end position="229"/>
    </location>
</feature>
<accession>A0AAE9ZWG9</accession>
<evidence type="ECO:0000256" key="2">
    <source>
        <dbReference type="ARBA" id="ARBA00022475"/>
    </source>
</evidence>
<dbReference type="InterPro" id="IPR006311">
    <property type="entry name" value="TAT_signal"/>
</dbReference>
<evidence type="ECO:0000313" key="8">
    <source>
        <dbReference type="EMBL" id="WED64464.1"/>
    </source>
</evidence>
<name>A0AAE9ZWG9_9BACT</name>
<feature type="transmembrane region" description="Helical" evidence="6">
    <location>
        <begin position="101"/>
        <end position="122"/>
    </location>
</feature>
<feature type="transmembrane region" description="Helical" evidence="6">
    <location>
        <begin position="25"/>
        <end position="47"/>
    </location>
</feature>
<dbReference type="Proteomes" id="UP001218638">
    <property type="component" value="Chromosome"/>
</dbReference>
<feature type="transmembrane region" description="Helical" evidence="6">
    <location>
        <begin position="67"/>
        <end position="89"/>
    </location>
</feature>
<sequence length="237" mass="25024">MRDPSPTADSNTVVTLPPKRSRKRLLGVLVGLGAAAAIATLVAPPGLGAEIRAHANTAFDACRAAGPLPFFGAMALLPVFGFPLSPFTVTAGPLFGPTMGGGAVIACAALAVAINVALSYWISARLLRPTITRLVTWMGYRLPEISERSAWITTLIVRIVPGPPFFLQSYLLGLMRVRFSIYLLISTLVPLGYIACLVLFGDAIARRDPMAAVGAGALLLVVGTLIHVVRRRLTPKA</sequence>
<feature type="transmembrane region" description="Helical" evidence="6">
    <location>
        <begin position="179"/>
        <end position="204"/>
    </location>
</feature>
<comment type="subcellular location">
    <subcellularLocation>
        <location evidence="1 6">Cell membrane</location>
        <topology evidence="1 6">Multi-pass membrane protein</topology>
    </subcellularLocation>
</comment>
<protein>
    <recommendedName>
        <fullName evidence="6">TVP38/TMEM64 family membrane protein</fullName>
    </recommendedName>
</protein>
<dbReference type="RefSeq" id="WP_330930903.1">
    <property type="nucleotide sequence ID" value="NZ_CP119075.1"/>
</dbReference>
<evidence type="ECO:0000256" key="3">
    <source>
        <dbReference type="ARBA" id="ARBA00022692"/>
    </source>
</evidence>
<evidence type="ECO:0000256" key="4">
    <source>
        <dbReference type="ARBA" id="ARBA00022989"/>
    </source>
</evidence>
<dbReference type="PANTHER" id="PTHR12677:SF59">
    <property type="entry name" value="GOLGI APPARATUS MEMBRANE PROTEIN TVP38-RELATED"/>
    <property type="match status" value="1"/>
</dbReference>
<dbReference type="AlphaFoldDB" id="A0AAE9ZWG9"/>
<evidence type="ECO:0000313" key="9">
    <source>
        <dbReference type="Proteomes" id="UP001218638"/>
    </source>
</evidence>
<comment type="similarity">
    <text evidence="6">Belongs to the TVP38/TMEM64 family.</text>
</comment>
<dbReference type="InterPro" id="IPR032816">
    <property type="entry name" value="VTT_dom"/>
</dbReference>
<dbReference type="PROSITE" id="PS51318">
    <property type="entry name" value="TAT"/>
    <property type="match status" value="1"/>
</dbReference>
<dbReference type="InterPro" id="IPR015414">
    <property type="entry name" value="TMEM64"/>
</dbReference>